<gene>
    <name evidence="3" type="ORF">FGL95_24960</name>
</gene>
<dbReference type="AlphaFoldDB" id="A0A848KJ44"/>
<evidence type="ECO:0000313" key="4">
    <source>
        <dbReference type="Proteomes" id="UP000535543"/>
    </source>
</evidence>
<keyword evidence="1" id="KW-0732">Signal</keyword>
<organism evidence="3 4">
    <name type="scientific">Antrihabitans stalactiti</name>
    <dbReference type="NCBI Taxonomy" id="2584121"/>
    <lineage>
        <taxon>Bacteria</taxon>
        <taxon>Bacillati</taxon>
        <taxon>Actinomycetota</taxon>
        <taxon>Actinomycetes</taxon>
        <taxon>Mycobacteriales</taxon>
        <taxon>Nocardiaceae</taxon>
        <taxon>Antrihabitans</taxon>
    </lineage>
</organism>
<dbReference type="Pfam" id="PF26059">
    <property type="entry name" value="DUF8020"/>
    <property type="match status" value="1"/>
</dbReference>
<feature type="signal peptide" evidence="1">
    <location>
        <begin position="1"/>
        <end position="26"/>
    </location>
</feature>
<feature type="domain" description="DUF8020" evidence="2">
    <location>
        <begin position="32"/>
        <end position="104"/>
    </location>
</feature>
<dbReference type="Proteomes" id="UP000535543">
    <property type="component" value="Unassembled WGS sequence"/>
</dbReference>
<keyword evidence="4" id="KW-1185">Reference proteome</keyword>
<feature type="chain" id="PRO_5032334729" evidence="1">
    <location>
        <begin position="27"/>
        <end position="216"/>
    </location>
</feature>
<protein>
    <submittedName>
        <fullName evidence="3">Ammonium transporter</fullName>
    </submittedName>
</protein>
<evidence type="ECO:0000313" key="3">
    <source>
        <dbReference type="EMBL" id="NMN98299.1"/>
    </source>
</evidence>
<evidence type="ECO:0000259" key="2">
    <source>
        <dbReference type="Pfam" id="PF26059"/>
    </source>
</evidence>
<reference evidence="3 4" key="2">
    <citation type="submission" date="2020-06" db="EMBL/GenBank/DDBJ databases">
        <title>Antribacter stalactiti gen. nov., sp. nov., a new member of the family Nacardiaceae isolated from a cave.</title>
        <authorList>
            <person name="Kim I.S."/>
        </authorList>
    </citation>
    <scope>NUCLEOTIDE SEQUENCE [LARGE SCALE GENOMIC DNA]</scope>
    <source>
        <strain evidence="3 4">YC2-7</strain>
    </source>
</reference>
<name>A0A848KJ44_9NOCA</name>
<dbReference type="InterPro" id="IPR058333">
    <property type="entry name" value="DUF8020"/>
</dbReference>
<reference evidence="3 4" key="1">
    <citation type="submission" date="2019-05" db="EMBL/GenBank/DDBJ databases">
        <authorList>
            <person name="Lee S.D."/>
        </authorList>
    </citation>
    <scope>NUCLEOTIDE SEQUENCE [LARGE SCALE GENOMIC DNA]</scope>
    <source>
        <strain evidence="3 4">YC2-7</strain>
    </source>
</reference>
<sequence length="216" mass="22048">MHLRKFTSPILFVVAAMTIGAATSHADPAARDVNYELKLVDQTIVTTIDAGNFAISNDGANAELIDDAGAVLLTMPLSFTLDHVAHPYAHEVKNDGKVLELTPILDPATLAPSVLRPAASLLENQRAMTAFSTQLGIASQIGALTGLVVGAIVGCLFGLPLFGVGCIPGIAAGAGLGAVIGTIAAGGPTLIGAGMDLLDTLNAPPGTTKWNYAEPR</sequence>
<proteinExistence type="predicted"/>
<evidence type="ECO:0000256" key="1">
    <source>
        <dbReference type="SAM" id="SignalP"/>
    </source>
</evidence>
<dbReference type="EMBL" id="VCQU01000010">
    <property type="protein sequence ID" value="NMN98299.1"/>
    <property type="molecule type" value="Genomic_DNA"/>
</dbReference>
<dbReference type="RefSeq" id="WP_169592387.1">
    <property type="nucleotide sequence ID" value="NZ_VCQU01000010.1"/>
</dbReference>
<comment type="caution">
    <text evidence="3">The sequence shown here is derived from an EMBL/GenBank/DDBJ whole genome shotgun (WGS) entry which is preliminary data.</text>
</comment>
<accession>A0A848KJ44</accession>